<accession>A0AA38IF10</accession>
<evidence type="ECO:0000256" key="1">
    <source>
        <dbReference type="ARBA" id="ARBA00023172"/>
    </source>
</evidence>
<organism evidence="2 3">
    <name type="scientific">Zophobas morio</name>
    <dbReference type="NCBI Taxonomy" id="2755281"/>
    <lineage>
        <taxon>Eukaryota</taxon>
        <taxon>Metazoa</taxon>
        <taxon>Ecdysozoa</taxon>
        <taxon>Arthropoda</taxon>
        <taxon>Hexapoda</taxon>
        <taxon>Insecta</taxon>
        <taxon>Pterygota</taxon>
        <taxon>Neoptera</taxon>
        <taxon>Endopterygota</taxon>
        <taxon>Coleoptera</taxon>
        <taxon>Polyphaga</taxon>
        <taxon>Cucujiformia</taxon>
        <taxon>Tenebrionidae</taxon>
        <taxon>Zophobas</taxon>
    </lineage>
</organism>
<reference evidence="2" key="1">
    <citation type="journal article" date="2023" name="G3 (Bethesda)">
        <title>Whole genome assemblies of Zophobas morio and Tenebrio molitor.</title>
        <authorList>
            <person name="Kaur S."/>
            <person name="Stinson S.A."/>
            <person name="diCenzo G.C."/>
        </authorList>
    </citation>
    <scope>NUCLEOTIDE SEQUENCE</scope>
    <source>
        <strain evidence="2">QUZm001</strain>
    </source>
</reference>
<dbReference type="Gene3D" id="1.10.443.10">
    <property type="entry name" value="Intergrase catalytic core"/>
    <property type="match status" value="1"/>
</dbReference>
<dbReference type="SUPFAM" id="SSF56349">
    <property type="entry name" value="DNA breaking-rejoining enzymes"/>
    <property type="match status" value="1"/>
</dbReference>
<dbReference type="GO" id="GO:0003677">
    <property type="term" value="F:DNA binding"/>
    <property type="evidence" value="ECO:0007669"/>
    <property type="project" value="InterPro"/>
</dbReference>
<protein>
    <recommendedName>
        <fullName evidence="4">Tyr recombinase domain-containing protein</fullName>
    </recommendedName>
</protein>
<proteinExistence type="predicted"/>
<evidence type="ECO:0008006" key="4">
    <source>
        <dbReference type="Google" id="ProtNLM"/>
    </source>
</evidence>
<gene>
    <name evidence="2" type="ORF">Zmor_014307</name>
</gene>
<dbReference type="EMBL" id="JALNTZ010000004">
    <property type="protein sequence ID" value="KAJ3655170.1"/>
    <property type="molecule type" value="Genomic_DNA"/>
</dbReference>
<dbReference type="InterPro" id="IPR011010">
    <property type="entry name" value="DNA_brk_join_enz"/>
</dbReference>
<keyword evidence="3" id="KW-1185">Reference proteome</keyword>
<dbReference type="InterPro" id="IPR013762">
    <property type="entry name" value="Integrase-like_cat_sf"/>
</dbReference>
<dbReference type="Proteomes" id="UP001168821">
    <property type="component" value="Unassembled WGS sequence"/>
</dbReference>
<dbReference type="GO" id="GO:0015074">
    <property type="term" value="P:DNA integration"/>
    <property type="evidence" value="ECO:0007669"/>
    <property type="project" value="InterPro"/>
</dbReference>
<dbReference type="AlphaFoldDB" id="A0AA38IF10"/>
<keyword evidence="1" id="KW-0233">DNA recombination</keyword>
<sequence>MYLMPKVGIMMDIAEAMRCQELLNLSVDDIRDEGAVTIVNVKDRKTRIDGSFHIVNPKDKSSLKLINLCMYAHFKYASLRPQHINHRRFFIFYKNGKCSTQPRGTNTFGKIPSIIASYLKLPDIKLYTGHCMSRTLATLLAESGADLTTAPKRLEILKC</sequence>
<comment type="caution">
    <text evidence="2">The sequence shown here is derived from an EMBL/GenBank/DDBJ whole genome shotgun (WGS) entry which is preliminary data.</text>
</comment>
<name>A0AA38IF10_9CUCU</name>
<dbReference type="GO" id="GO:0006310">
    <property type="term" value="P:DNA recombination"/>
    <property type="evidence" value="ECO:0007669"/>
    <property type="project" value="UniProtKB-KW"/>
</dbReference>
<evidence type="ECO:0000313" key="3">
    <source>
        <dbReference type="Proteomes" id="UP001168821"/>
    </source>
</evidence>
<evidence type="ECO:0000313" key="2">
    <source>
        <dbReference type="EMBL" id="KAJ3655170.1"/>
    </source>
</evidence>